<dbReference type="Pfam" id="PF10384">
    <property type="entry name" value="Scm3"/>
    <property type="match status" value="1"/>
</dbReference>
<organism evidence="2 3">
    <name type="scientific">Mycena sanguinolenta</name>
    <dbReference type="NCBI Taxonomy" id="230812"/>
    <lineage>
        <taxon>Eukaryota</taxon>
        <taxon>Fungi</taxon>
        <taxon>Dikarya</taxon>
        <taxon>Basidiomycota</taxon>
        <taxon>Agaricomycotina</taxon>
        <taxon>Agaricomycetes</taxon>
        <taxon>Agaricomycetidae</taxon>
        <taxon>Agaricales</taxon>
        <taxon>Marasmiineae</taxon>
        <taxon>Mycenaceae</taxon>
        <taxon>Mycena</taxon>
    </lineage>
</organism>
<dbReference type="OrthoDB" id="2420608at2759"/>
<dbReference type="GO" id="GO:0042393">
    <property type="term" value="F:histone binding"/>
    <property type="evidence" value="ECO:0007669"/>
    <property type="project" value="InterPro"/>
</dbReference>
<dbReference type="EMBL" id="JACAZH010000009">
    <property type="protein sequence ID" value="KAF7359458.1"/>
    <property type="molecule type" value="Genomic_DNA"/>
</dbReference>
<feature type="compositionally biased region" description="Low complexity" evidence="1">
    <location>
        <begin position="327"/>
        <end position="344"/>
    </location>
</feature>
<feature type="region of interest" description="Disordered" evidence="1">
    <location>
        <begin position="587"/>
        <end position="719"/>
    </location>
</feature>
<feature type="compositionally biased region" description="Acidic residues" evidence="1">
    <location>
        <begin position="113"/>
        <end position="133"/>
    </location>
</feature>
<dbReference type="InterPro" id="IPR018465">
    <property type="entry name" value="Scm3/HJURP"/>
</dbReference>
<proteinExistence type="predicted"/>
<gene>
    <name evidence="2" type="ORF">MSAN_01288500</name>
</gene>
<feature type="compositionally biased region" description="Basic and acidic residues" evidence="1">
    <location>
        <begin position="396"/>
        <end position="426"/>
    </location>
</feature>
<feature type="compositionally biased region" description="Basic and acidic residues" evidence="1">
    <location>
        <begin position="153"/>
        <end position="174"/>
    </location>
</feature>
<feature type="compositionally biased region" description="Polar residues" evidence="1">
    <location>
        <begin position="33"/>
        <end position="47"/>
    </location>
</feature>
<feature type="region of interest" description="Disordered" evidence="1">
    <location>
        <begin position="1"/>
        <end position="55"/>
    </location>
</feature>
<feature type="compositionally biased region" description="Low complexity" evidence="1">
    <location>
        <begin position="468"/>
        <end position="483"/>
    </location>
</feature>
<feature type="region of interest" description="Disordered" evidence="1">
    <location>
        <begin position="109"/>
        <end position="527"/>
    </location>
</feature>
<dbReference type="Gene3D" id="6.10.250.2010">
    <property type="match status" value="1"/>
</dbReference>
<protein>
    <submittedName>
        <fullName evidence="2">Uncharacterized protein</fullName>
    </submittedName>
</protein>
<feature type="compositionally biased region" description="Pro residues" evidence="1">
    <location>
        <begin position="618"/>
        <end position="630"/>
    </location>
</feature>
<sequence>MPATPPPAASSSSFFPAPYRIPDEPSPKKRFRSTSTPRQPRASSSATPDEVNINAEREASAMRMFDVWAALADKYSRRIDEDDIIDLVTGEIVKDRGVLSAESSWKFGRFADDSVDDSTGTDEEDDDDADELDSFARPLPVSPRAVPPVRTLDPADAKDLEEFMEAERRRKEACGEQEDSEDEDENQSDAGFTFDDRDATPAPPASRPVDLDDSDDELGNWGVVDESNIVCPVEPTVGSTEIIEVLDSPSVSPARSATPRPETPPPPPPPPSRRTPRPHPRLQLETPPRSRTPSILSSVEGFVPYATPPFSSPAKHATPKRVDEGVSQGRTRSRSQGRSPQSPQEKIQEPFPRLNLAEVVIERGRSVHKSVPRSSTAKSGERRSEPKASTSWTVKHRSDFSRRSTPRLKAESDPQSHSVFKDEDNSFSRSPEPIPQSTRKRKRKSLSLDSKDEVFVQDVRSSSNSFHSSPTRSKTRSSSISTKSKSRRPAVKSEEGSDSDATSEPEPETPSTGSHRHARQMSAIPPYYPPPAFYPYPPYPPPDTHIAMPLQEQAQFIISQAMHQLSTLFTAPWPAQPFTPSRHLVAAGSTSHYPSTPHRPHTHPYVFDSGASVGTLPPSSPPESSPPPSSPSHGSGTGRRASLVPRSCSRGRRVSFKLDGDDLPTLPASPVHAHNERQRDEPDDIVVERKDKGKGKMAADSHHSNIPARKPKRNREYTA</sequence>
<evidence type="ECO:0000313" key="2">
    <source>
        <dbReference type="EMBL" id="KAF7359458.1"/>
    </source>
</evidence>
<reference evidence="2" key="1">
    <citation type="submission" date="2020-05" db="EMBL/GenBank/DDBJ databases">
        <title>Mycena genomes resolve the evolution of fungal bioluminescence.</title>
        <authorList>
            <person name="Tsai I.J."/>
        </authorList>
    </citation>
    <scope>NUCLEOTIDE SEQUENCE</scope>
    <source>
        <strain evidence="2">160909Yilan</strain>
    </source>
</reference>
<feature type="compositionally biased region" description="Acidic residues" evidence="1">
    <location>
        <begin position="496"/>
        <end position="507"/>
    </location>
</feature>
<keyword evidence="3" id="KW-1185">Reference proteome</keyword>
<feature type="compositionally biased region" description="Acidic residues" evidence="1">
    <location>
        <begin position="175"/>
        <end position="187"/>
    </location>
</feature>
<comment type="caution">
    <text evidence="2">The sequence shown here is derived from an EMBL/GenBank/DDBJ whole genome shotgun (WGS) entry which is preliminary data.</text>
</comment>
<dbReference type="Proteomes" id="UP000623467">
    <property type="component" value="Unassembled WGS sequence"/>
</dbReference>
<accession>A0A8H7D5E6</accession>
<feature type="compositionally biased region" description="Pro residues" evidence="1">
    <location>
        <begin position="261"/>
        <end position="273"/>
    </location>
</feature>
<feature type="compositionally biased region" description="Basic and acidic residues" evidence="1">
    <location>
        <begin position="673"/>
        <end position="691"/>
    </location>
</feature>
<evidence type="ECO:0000313" key="3">
    <source>
        <dbReference type="Proteomes" id="UP000623467"/>
    </source>
</evidence>
<dbReference type="AlphaFoldDB" id="A0A8H7D5E6"/>
<dbReference type="GO" id="GO:0005634">
    <property type="term" value="C:nucleus"/>
    <property type="evidence" value="ECO:0007669"/>
    <property type="project" value="InterPro"/>
</dbReference>
<evidence type="ECO:0000256" key="1">
    <source>
        <dbReference type="SAM" id="MobiDB-lite"/>
    </source>
</evidence>
<name>A0A8H7D5E6_9AGAR</name>
<feature type="compositionally biased region" description="Low complexity" evidence="1">
    <location>
        <begin position="9"/>
        <end position="18"/>
    </location>
</feature>